<dbReference type="FunFam" id="2.40.50.1070:FF:000003">
    <property type="entry name" value="23S rRNA (Uracil-5-)-methyltransferase RumA"/>
    <property type="match status" value="1"/>
</dbReference>
<dbReference type="SUPFAM" id="SSF53335">
    <property type="entry name" value="S-adenosyl-L-methionine-dependent methyltransferases"/>
    <property type="match status" value="1"/>
</dbReference>
<dbReference type="CDD" id="cd02440">
    <property type="entry name" value="AdoMet_MTases"/>
    <property type="match status" value="1"/>
</dbReference>
<dbReference type="InterPro" id="IPR012340">
    <property type="entry name" value="NA-bd_OB-fold"/>
</dbReference>
<dbReference type="SUPFAM" id="SSF50249">
    <property type="entry name" value="Nucleic acid-binding proteins"/>
    <property type="match status" value="1"/>
</dbReference>
<comment type="similarity">
    <text evidence="4">Belongs to the class I-like SAM-binding methyltransferase superfamily. RNA M5U methyltransferase family.</text>
</comment>
<dbReference type="AlphaFoldDB" id="A0A1H6HU74"/>
<dbReference type="Gene3D" id="2.40.50.1070">
    <property type="match status" value="1"/>
</dbReference>
<dbReference type="OrthoDB" id="9804590at2"/>
<reference evidence="6 7" key="1">
    <citation type="submission" date="2016-10" db="EMBL/GenBank/DDBJ databases">
        <authorList>
            <person name="de Groot N.N."/>
        </authorList>
    </citation>
    <scope>NUCLEOTIDE SEQUENCE [LARGE SCALE GENOMIC DNA]</scope>
    <source>
        <strain evidence="6 7">YAD2003</strain>
    </source>
</reference>
<dbReference type="Pfam" id="PF01938">
    <property type="entry name" value="TRAM"/>
    <property type="match status" value="1"/>
</dbReference>
<dbReference type="PANTHER" id="PTHR11061:SF30">
    <property type="entry name" value="TRNA (URACIL(54)-C(5))-METHYLTRANSFERASE"/>
    <property type="match status" value="1"/>
</dbReference>
<organism evidence="6 7">
    <name type="scientific">Ruminococcus flavefaciens</name>
    <dbReference type="NCBI Taxonomy" id="1265"/>
    <lineage>
        <taxon>Bacteria</taxon>
        <taxon>Bacillati</taxon>
        <taxon>Bacillota</taxon>
        <taxon>Clostridia</taxon>
        <taxon>Eubacteriales</taxon>
        <taxon>Oscillospiraceae</taxon>
        <taxon>Ruminococcus</taxon>
    </lineage>
</organism>
<dbReference type="GO" id="GO:0070041">
    <property type="term" value="F:rRNA (uridine-C5-)-methyltransferase activity"/>
    <property type="evidence" value="ECO:0007669"/>
    <property type="project" value="TreeGrafter"/>
</dbReference>
<accession>A0A1H6HU74</accession>
<gene>
    <name evidence="6" type="ORF">SAMN02910265_00298</name>
</gene>
<dbReference type="RefSeq" id="WP_074714133.1">
    <property type="nucleotide sequence ID" value="NZ_FNWV01000001.1"/>
</dbReference>
<keyword evidence="2 4" id="KW-0808">Transferase</keyword>
<dbReference type="GO" id="GO:0070475">
    <property type="term" value="P:rRNA base methylation"/>
    <property type="evidence" value="ECO:0007669"/>
    <property type="project" value="TreeGrafter"/>
</dbReference>
<evidence type="ECO:0000313" key="7">
    <source>
        <dbReference type="Proteomes" id="UP000183190"/>
    </source>
</evidence>
<dbReference type="PROSITE" id="PS50926">
    <property type="entry name" value="TRAM"/>
    <property type="match status" value="1"/>
</dbReference>
<sequence length="452" mass="49439">MPEKNQVCTAEITALTSEGSGVCRVDGMAVFVPETAVGDVCEIKIVKVLKSYAYGIVEKIITPSADRIENTCPVYKKCGGCLLRHISYEAECRTKNGIVRDAFERIGGLSPEFDTFLGAEDTEHYRNKAQYPVANIDGKAVCGFFAPRSHRLVPVTDCALQPKMFRDILDTVIAYINEKKISAYDEASNTGIVRHIYIRRGAHSGEIMVCIVVRKDISRQLSALCRQLSEKFSGIKSIIMNINDRKTNVILGDKCVTLWGNDTISDVMCGNTVEISPLSFYQVNTVQAERLYGKALEYASPKGDEVIADLYCGAGTIGLSMAKQAKKIVGVEIIPQAVENAKRNAQRNNINTADFYCGDAGEVFGKLRKKGCAPDIIVVDPPRKGCSAETIDVIAEAAPKKIVMISCNPATAARDTKLLSEKGYNVEKICGVDLFPRTGHVECVVLMSRKVI</sequence>
<protein>
    <submittedName>
        <fullName evidence="6">23S rRNA (Uracil1939-C5)-methyltransferase</fullName>
    </submittedName>
</protein>
<dbReference type="FunFam" id="3.40.50.150:FF:000009">
    <property type="entry name" value="23S rRNA (Uracil(1939)-C(5))-methyltransferase RlmD"/>
    <property type="match status" value="1"/>
</dbReference>
<feature type="binding site" evidence="4">
    <location>
        <position position="282"/>
    </location>
    <ligand>
        <name>S-adenosyl-L-methionine</name>
        <dbReference type="ChEBI" id="CHEBI:59789"/>
    </ligand>
</feature>
<dbReference type="InterPro" id="IPR010280">
    <property type="entry name" value="U5_MeTrfase_fam"/>
</dbReference>
<evidence type="ECO:0000256" key="3">
    <source>
        <dbReference type="ARBA" id="ARBA00022691"/>
    </source>
</evidence>
<evidence type="ECO:0000256" key="4">
    <source>
        <dbReference type="PROSITE-ProRule" id="PRU01024"/>
    </source>
</evidence>
<evidence type="ECO:0000313" key="6">
    <source>
        <dbReference type="EMBL" id="SEH39128.1"/>
    </source>
</evidence>
<dbReference type="EMBL" id="FNWV01000001">
    <property type="protein sequence ID" value="SEH39128.1"/>
    <property type="molecule type" value="Genomic_DNA"/>
</dbReference>
<feature type="binding site" evidence="4">
    <location>
        <position position="332"/>
    </location>
    <ligand>
        <name>S-adenosyl-L-methionine</name>
        <dbReference type="ChEBI" id="CHEBI:59789"/>
    </ligand>
</feature>
<dbReference type="Proteomes" id="UP000183190">
    <property type="component" value="Unassembled WGS sequence"/>
</dbReference>
<proteinExistence type="inferred from homology"/>
<feature type="binding site" evidence="4">
    <location>
        <position position="380"/>
    </location>
    <ligand>
        <name>S-adenosyl-L-methionine</name>
        <dbReference type="ChEBI" id="CHEBI:59789"/>
    </ligand>
</feature>
<dbReference type="Gene3D" id="3.40.50.150">
    <property type="entry name" value="Vaccinia Virus protein VP39"/>
    <property type="match status" value="1"/>
</dbReference>
<dbReference type="NCBIfam" id="TIGR00479">
    <property type="entry name" value="rumA"/>
    <property type="match status" value="1"/>
</dbReference>
<dbReference type="InterPro" id="IPR029063">
    <property type="entry name" value="SAM-dependent_MTases_sf"/>
</dbReference>
<keyword evidence="3 4" id="KW-0949">S-adenosyl-L-methionine</keyword>
<name>A0A1H6HU74_RUMFL</name>
<dbReference type="InterPro" id="IPR002792">
    <property type="entry name" value="TRAM_dom"/>
</dbReference>
<feature type="binding site" evidence="4">
    <location>
        <position position="311"/>
    </location>
    <ligand>
        <name>S-adenosyl-L-methionine</name>
        <dbReference type="ChEBI" id="CHEBI:59789"/>
    </ligand>
</feature>
<dbReference type="PROSITE" id="PS51687">
    <property type="entry name" value="SAM_MT_RNA_M5U"/>
    <property type="match status" value="1"/>
</dbReference>
<keyword evidence="1 4" id="KW-0489">Methyltransferase</keyword>
<dbReference type="Gene3D" id="2.40.50.140">
    <property type="entry name" value="Nucleic acid-binding proteins"/>
    <property type="match status" value="1"/>
</dbReference>
<feature type="domain" description="TRAM" evidence="5">
    <location>
        <begin position="1"/>
        <end position="59"/>
    </location>
</feature>
<dbReference type="PANTHER" id="PTHR11061">
    <property type="entry name" value="RNA M5U METHYLTRANSFERASE"/>
    <property type="match status" value="1"/>
</dbReference>
<evidence type="ECO:0000259" key="5">
    <source>
        <dbReference type="PROSITE" id="PS50926"/>
    </source>
</evidence>
<evidence type="ECO:0000256" key="1">
    <source>
        <dbReference type="ARBA" id="ARBA00022603"/>
    </source>
</evidence>
<feature type="active site" description="Nucleophile" evidence="4">
    <location>
        <position position="407"/>
    </location>
</feature>
<dbReference type="Pfam" id="PF05958">
    <property type="entry name" value="tRNA_U5-meth_tr"/>
    <property type="match status" value="1"/>
</dbReference>
<evidence type="ECO:0000256" key="2">
    <source>
        <dbReference type="ARBA" id="ARBA00022679"/>
    </source>
</evidence>